<name>A0ABQ0Z9D2_9HYPH</name>
<keyword evidence="2" id="KW-1185">Reference proteome</keyword>
<accession>A0ABQ0Z9D2</accession>
<comment type="caution">
    <text evidence="1">The sequence shown here is derived from an EMBL/GenBank/DDBJ whole genome shotgun (WGS) entry which is preliminary data.</text>
</comment>
<protein>
    <submittedName>
        <fullName evidence="1">Uncharacterized protein</fullName>
    </submittedName>
</protein>
<dbReference type="RefSeq" id="WP_152094378.1">
    <property type="nucleotide sequence ID" value="NZ_BLAJ01000006.1"/>
</dbReference>
<dbReference type="EMBL" id="BLAJ01000006">
    <property type="protein sequence ID" value="GES52158.1"/>
    <property type="molecule type" value="Genomic_DNA"/>
</dbReference>
<dbReference type="Proteomes" id="UP000390335">
    <property type="component" value="Unassembled WGS sequence"/>
</dbReference>
<sequence>MPKTARIPDVISPDDHVLTAKEALEVSFLKLEQEVEVRLVAAALRAGWSADEALDAIDQLRAEENGD</sequence>
<gene>
    <name evidence="1" type="ORF">RsS93_47720</name>
</gene>
<reference evidence="1 2" key="1">
    <citation type="journal article" date="2020" name="Genome Biol. Evol.">
        <title>Rhizobium dioscoreae sp. nov., a plant growth-promoting bacterium isolated from yam (Dioscorea species).</title>
        <authorList>
            <person name="Ouyabe M."/>
            <person name="Tanaka N."/>
            <person name="Shiwa Y."/>
            <person name="Fujita N."/>
            <person name="Kikuno H."/>
            <person name="Babil P."/>
            <person name="Shiwachi H."/>
        </authorList>
    </citation>
    <scope>NUCLEOTIDE SEQUENCE [LARGE SCALE GENOMIC DNA]</scope>
    <source>
        <strain evidence="1 2">S-93</strain>
    </source>
</reference>
<evidence type="ECO:0000313" key="1">
    <source>
        <dbReference type="EMBL" id="GES52158.1"/>
    </source>
</evidence>
<organism evidence="1 2">
    <name type="scientific">Rhizobium dioscoreae</name>
    <dbReference type="NCBI Taxonomy" id="2653122"/>
    <lineage>
        <taxon>Bacteria</taxon>
        <taxon>Pseudomonadati</taxon>
        <taxon>Pseudomonadota</taxon>
        <taxon>Alphaproteobacteria</taxon>
        <taxon>Hyphomicrobiales</taxon>
        <taxon>Rhizobiaceae</taxon>
        <taxon>Rhizobium/Agrobacterium group</taxon>
        <taxon>Rhizobium</taxon>
    </lineage>
</organism>
<proteinExistence type="predicted"/>
<evidence type="ECO:0000313" key="2">
    <source>
        <dbReference type="Proteomes" id="UP000390335"/>
    </source>
</evidence>